<feature type="non-terminal residue" evidence="2">
    <location>
        <position position="1"/>
    </location>
</feature>
<reference evidence="2 3" key="1">
    <citation type="journal article" date="2018" name="Front. Plant Sci.">
        <title>Red Clover (Trifolium pratense) and Zigzag Clover (T. medium) - A Picture of Genomic Similarities and Differences.</title>
        <authorList>
            <person name="Dluhosova J."/>
            <person name="Istvanek J."/>
            <person name="Nedelnik J."/>
            <person name="Repkova J."/>
        </authorList>
    </citation>
    <scope>NUCLEOTIDE SEQUENCE [LARGE SCALE GENOMIC DNA]</scope>
    <source>
        <strain evidence="3">cv. 10/8</strain>
        <tissue evidence="2">Leaf</tissue>
    </source>
</reference>
<evidence type="ECO:0000313" key="3">
    <source>
        <dbReference type="Proteomes" id="UP000265520"/>
    </source>
</evidence>
<feature type="compositionally biased region" description="Basic and acidic residues" evidence="1">
    <location>
        <begin position="26"/>
        <end position="35"/>
    </location>
</feature>
<dbReference type="EMBL" id="LXQA010771103">
    <property type="protein sequence ID" value="MCI70217.1"/>
    <property type="molecule type" value="Genomic_DNA"/>
</dbReference>
<dbReference type="AlphaFoldDB" id="A0A392UBJ5"/>
<sequence length="49" mass="5332">SDNCPQEHQRDSTATGSQNYCPGGEHALEEKRHTLSFEVKNSSSAPRGS</sequence>
<evidence type="ECO:0000256" key="1">
    <source>
        <dbReference type="SAM" id="MobiDB-lite"/>
    </source>
</evidence>
<organism evidence="2 3">
    <name type="scientific">Trifolium medium</name>
    <dbReference type="NCBI Taxonomy" id="97028"/>
    <lineage>
        <taxon>Eukaryota</taxon>
        <taxon>Viridiplantae</taxon>
        <taxon>Streptophyta</taxon>
        <taxon>Embryophyta</taxon>
        <taxon>Tracheophyta</taxon>
        <taxon>Spermatophyta</taxon>
        <taxon>Magnoliopsida</taxon>
        <taxon>eudicotyledons</taxon>
        <taxon>Gunneridae</taxon>
        <taxon>Pentapetalae</taxon>
        <taxon>rosids</taxon>
        <taxon>fabids</taxon>
        <taxon>Fabales</taxon>
        <taxon>Fabaceae</taxon>
        <taxon>Papilionoideae</taxon>
        <taxon>50 kb inversion clade</taxon>
        <taxon>NPAAA clade</taxon>
        <taxon>Hologalegina</taxon>
        <taxon>IRL clade</taxon>
        <taxon>Trifolieae</taxon>
        <taxon>Trifolium</taxon>
    </lineage>
</organism>
<evidence type="ECO:0000313" key="2">
    <source>
        <dbReference type="EMBL" id="MCI70217.1"/>
    </source>
</evidence>
<feature type="region of interest" description="Disordered" evidence="1">
    <location>
        <begin position="1"/>
        <end position="49"/>
    </location>
</feature>
<name>A0A392UBJ5_9FABA</name>
<feature type="compositionally biased region" description="Polar residues" evidence="1">
    <location>
        <begin position="39"/>
        <end position="49"/>
    </location>
</feature>
<comment type="caution">
    <text evidence="2">The sequence shown here is derived from an EMBL/GenBank/DDBJ whole genome shotgun (WGS) entry which is preliminary data.</text>
</comment>
<keyword evidence="3" id="KW-1185">Reference proteome</keyword>
<dbReference type="Proteomes" id="UP000265520">
    <property type="component" value="Unassembled WGS sequence"/>
</dbReference>
<proteinExistence type="predicted"/>
<accession>A0A392UBJ5</accession>
<feature type="compositionally biased region" description="Basic and acidic residues" evidence="1">
    <location>
        <begin position="1"/>
        <end position="11"/>
    </location>
</feature>
<protein>
    <submittedName>
        <fullName evidence="2">Uncharacterized protein</fullName>
    </submittedName>
</protein>